<accession>A0A9P3LLR3</accession>
<evidence type="ECO:0000256" key="1">
    <source>
        <dbReference type="SAM" id="MobiDB-lite"/>
    </source>
</evidence>
<sequence>MQLLRSGDELLEGHAPDTATLGFSQTRTPDVPTLLAIVQAARTGTALAHVAQVSLTASFAAGDPPPSFDGLRFATSPATLAFFVRARNALDAQGMQALLRGAQLAWALERGALRLQLCEESDTGWRELARIDSKDLMRPAADRPVVTVDDAPLALDDAEYAEYLALFFEEERASYLRRLSALRAERAKARPARELERTSDGASPDGDAAGLVPHTMTTGGVDVVNGGATEVQNAEDSGATL</sequence>
<reference evidence="2 3" key="1">
    <citation type="submission" date="2021-08" db="EMBL/GenBank/DDBJ databases">
        <title>Draft Genome Sequence of Phanerochaete sordida strain YK-624.</title>
        <authorList>
            <person name="Mori T."/>
            <person name="Dohra H."/>
            <person name="Suzuki T."/>
            <person name="Kawagishi H."/>
            <person name="Hirai H."/>
        </authorList>
    </citation>
    <scope>NUCLEOTIDE SEQUENCE [LARGE SCALE GENOMIC DNA]</scope>
    <source>
        <strain evidence="2 3">YK-624</strain>
    </source>
</reference>
<proteinExistence type="predicted"/>
<protein>
    <submittedName>
        <fullName evidence="2">Uncharacterized protein</fullName>
    </submittedName>
</protein>
<dbReference type="EMBL" id="BPQB01000090">
    <property type="protein sequence ID" value="GJE98577.1"/>
    <property type="molecule type" value="Genomic_DNA"/>
</dbReference>
<organism evidence="2 3">
    <name type="scientific">Phanerochaete sordida</name>
    <dbReference type="NCBI Taxonomy" id="48140"/>
    <lineage>
        <taxon>Eukaryota</taxon>
        <taxon>Fungi</taxon>
        <taxon>Dikarya</taxon>
        <taxon>Basidiomycota</taxon>
        <taxon>Agaricomycotina</taxon>
        <taxon>Agaricomycetes</taxon>
        <taxon>Polyporales</taxon>
        <taxon>Phanerochaetaceae</taxon>
        <taxon>Phanerochaete</taxon>
    </lineage>
</organism>
<name>A0A9P3LLR3_9APHY</name>
<evidence type="ECO:0000313" key="2">
    <source>
        <dbReference type="EMBL" id="GJE98577.1"/>
    </source>
</evidence>
<gene>
    <name evidence="2" type="ORF">PsYK624_148100</name>
</gene>
<feature type="region of interest" description="Disordered" evidence="1">
    <location>
        <begin position="189"/>
        <end position="220"/>
    </location>
</feature>
<dbReference type="Proteomes" id="UP000703269">
    <property type="component" value="Unassembled WGS sequence"/>
</dbReference>
<dbReference type="AlphaFoldDB" id="A0A9P3LLR3"/>
<feature type="compositionally biased region" description="Basic and acidic residues" evidence="1">
    <location>
        <begin position="189"/>
        <end position="199"/>
    </location>
</feature>
<keyword evidence="3" id="KW-1185">Reference proteome</keyword>
<evidence type="ECO:0000313" key="3">
    <source>
        <dbReference type="Proteomes" id="UP000703269"/>
    </source>
</evidence>
<comment type="caution">
    <text evidence="2">The sequence shown here is derived from an EMBL/GenBank/DDBJ whole genome shotgun (WGS) entry which is preliminary data.</text>
</comment>